<gene>
    <name evidence="8" type="ORF">ASPSYDRAFT_40230</name>
</gene>
<dbReference type="GO" id="GO:0006351">
    <property type="term" value="P:DNA-templated transcription"/>
    <property type="evidence" value="ECO:0007669"/>
    <property type="project" value="InterPro"/>
</dbReference>
<dbReference type="AlphaFoldDB" id="A0A1L9TQH5"/>
<keyword evidence="5" id="KW-0539">Nucleus</keyword>
<dbReference type="EMBL" id="KV878583">
    <property type="protein sequence ID" value="OJJ61686.1"/>
    <property type="molecule type" value="Genomic_DNA"/>
</dbReference>
<feature type="domain" description="Zn(2)-C6 fungal-type" evidence="7">
    <location>
        <begin position="16"/>
        <end position="46"/>
    </location>
</feature>
<evidence type="ECO:0000313" key="8">
    <source>
        <dbReference type="EMBL" id="OJJ61686.1"/>
    </source>
</evidence>
<dbReference type="Proteomes" id="UP000184356">
    <property type="component" value="Unassembled WGS sequence"/>
</dbReference>
<dbReference type="STRING" id="1036612.A0A1L9TQH5"/>
<evidence type="ECO:0000256" key="4">
    <source>
        <dbReference type="ARBA" id="ARBA00023163"/>
    </source>
</evidence>
<dbReference type="GO" id="GO:0008270">
    <property type="term" value="F:zinc ion binding"/>
    <property type="evidence" value="ECO:0007669"/>
    <property type="project" value="InterPro"/>
</dbReference>
<dbReference type="VEuPathDB" id="FungiDB:ASPSYDRAFT_40230"/>
<keyword evidence="2" id="KW-0805">Transcription regulation</keyword>
<sequence>MPYPNQTSPNSGANVACLNCRQKHLKCDGKPEGCGRCRTSSLICHFVPSRRGRRGQPNDYLIIDTSYVPDIDDPDFLGDGSLPVLTSNDLCSTPWAQRPQGDSPINIHLIKAFYEYFHPAHPILPPFDLWAASSPPQFLIEVVEFIGLHHLSPGQVPECPTHLWTTIGEAVLSLEKAQAYLFLSILLHARKVPDGAKECIGLAIQCAFGLGLHSREISDTMEIQSLACAESMRRTLWEIFIVDTLLAAVQVGGTLQFNMGTPDVPLPSEDSKFSDGSSVNLSISARDLDRRAFISGDTTMSSLAYRVEATLILRQCIIACETHACEDSIDVLDSQVSAWFHRWPGENSTILQSNGRVNQIDFQAAMIMHCSLLYLHFPKSLLISYLPTTRDIFCSRPPPLAAPSPNPQMHTAKIANAAAELSKLASLSTSVTGHSPFFACTLVLSSIVQLTVLSAHIVDQPGKHYSYLALNIGVLKSMGRLWNIAAYSMEKLQEITREVQSASSRPNNGLVGSLSTQSSLES</sequence>
<dbReference type="RefSeq" id="XP_040705492.1">
    <property type="nucleotide sequence ID" value="XM_040846041.1"/>
</dbReference>
<dbReference type="CDD" id="cd12148">
    <property type="entry name" value="fungal_TF_MHR"/>
    <property type="match status" value="1"/>
</dbReference>
<protein>
    <recommendedName>
        <fullName evidence="7">Zn(2)-C6 fungal-type domain-containing protein</fullName>
    </recommendedName>
</protein>
<dbReference type="Pfam" id="PF04082">
    <property type="entry name" value="Fungal_trans"/>
    <property type="match status" value="1"/>
</dbReference>
<dbReference type="OrthoDB" id="10067394at2759"/>
<dbReference type="PROSITE" id="PS50048">
    <property type="entry name" value="ZN2_CY6_FUNGAL_2"/>
    <property type="match status" value="1"/>
</dbReference>
<dbReference type="InterPro" id="IPR001138">
    <property type="entry name" value="Zn2Cys6_DnaBD"/>
</dbReference>
<dbReference type="GO" id="GO:0003677">
    <property type="term" value="F:DNA binding"/>
    <property type="evidence" value="ECO:0007669"/>
    <property type="project" value="UniProtKB-KW"/>
</dbReference>
<dbReference type="PROSITE" id="PS00463">
    <property type="entry name" value="ZN2_CY6_FUNGAL_1"/>
    <property type="match status" value="1"/>
</dbReference>
<dbReference type="InterPro" id="IPR036864">
    <property type="entry name" value="Zn2-C6_fun-type_DNA-bd_sf"/>
</dbReference>
<dbReference type="SMART" id="SM00066">
    <property type="entry name" value="GAL4"/>
    <property type="match status" value="1"/>
</dbReference>
<evidence type="ECO:0000313" key="9">
    <source>
        <dbReference type="Proteomes" id="UP000184356"/>
    </source>
</evidence>
<name>A0A1L9TQH5_9EURO</name>
<dbReference type="SUPFAM" id="SSF57701">
    <property type="entry name" value="Zn2/Cys6 DNA-binding domain"/>
    <property type="match status" value="1"/>
</dbReference>
<proteinExistence type="predicted"/>
<dbReference type="GO" id="GO:0000981">
    <property type="term" value="F:DNA-binding transcription factor activity, RNA polymerase II-specific"/>
    <property type="evidence" value="ECO:0007669"/>
    <property type="project" value="InterPro"/>
</dbReference>
<reference evidence="9" key="1">
    <citation type="journal article" date="2017" name="Genome Biol.">
        <title>Comparative genomics reveals high biological diversity and specific adaptations in the industrially and medically important fungal genus Aspergillus.</title>
        <authorList>
            <person name="de Vries R.P."/>
            <person name="Riley R."/>
            <person name="Wiebenga A."/>
            <person name="Aguilar-Osorio G."/>
            <person name="Amillis S."/>
            <person name="Uchima C.A."/>
            <person name="Anderluh G."/>
            <person name="Asadollahi M."/>
            <person name="Askin M."/>
            <person name="Barry K."/>
            <person name="Battaglia E."/>
            <person name="Bayram O."/>
            <person name="Benocci T."/>
            <person name="Braus-Stromeyer S.A."/>
            <person name="Caldana C."/>
            <person name="Canovas D."/>
            <person name="Cerqueira G.C."/>
            <person name="Chen F."/>
            <person name="Chen W."/>
            <person name="Choi C."/>
            <person name="Clum A."/>
            <person name="Dos Santos R.A."/>
            <person name="Damasio A.R."/>
            <person name="Diallinas G."/>
            <person name="Emri T."/>
            <person name="Fekete E."/>
            <person name="Flipphi M."/>
            <person name="Freyberg S."/>
            <person name="Gallo A."/>
            <person name="Gournas C."/>
            <person name="Habgood R."/>
            <person name="Hainaut M."/>
            <person name="Harispe M.L."/>
            <person name="Henrissat B."/>
            <person name="Hilden K.S."/>
            <person name="Hope R."/>
            <person name="Hossain A."/>
            <person name="Karabika E."/>
            <person name="Karaffa L."/>
            <person name="Karanyi Z."/>
            <person name="Krasevec N."/>
            <person name="Kuo A."/>
            <person name="Kusch H."/>
            <person name="LaButti K."/>
            <person name="Lagendijk E.L."/>
            <person name="Lapidus A."/>
            <person name="Levasseur A."/>
            <person name="Lindquist E."/>
            <person name="Lipzen A."/>
            <person name="Logrieco A.F."/>
            <person name="MacCabe A."/>
            <person name="Maekelae M.R."/>
            <person name="Malavazi I."/>
            <person name="Melin P."/>
            <person name="Meyer V."/>
            <person name="Mielnichuk N."/>
            <person name="Miskei M."/>
            <person name="Molnar A.P."/>
            <person name="Mule G."/>
            <person name="Ngan C.Y."/>
            <person name="Orejas M."/>
            <person name="Orosz E."/>
            <person name="Ouedraogo J.P."/>
            <person name="Overkamp K.M."/>
            <person name="Park H.-S."/>
            <person name="Perrone G."/>
            <person name="Piumi F."/>
            <person name="Punt P.J."/>
            <person name="Ram A.F."/>
            <person name="Ramon A."/>
            <person name="Rauscher S."/>
            <person name="Record E."/>
            <person name="Riano-Pachon D.M."/>
            <person name="Robert V."/>
            <person name="Roehrig J."/>
            <person name="Ruller R."/>
            <person name="Salamov A."/>
            <person name="Salih N.S."/>
            <person name="Samson R.A."/>
            <person name="Sandor E."/>
            <person name="Sanguinetti M."/>
            <person name="Schuetze T."/>
            <person name="Sepcic K."/>
            <person name="Shelest E."/>
            <person name="Sherlock G."/>
            <person name="Sophianopoulou V."/>
            <person name="Squina F.M."/>
            <person name="Sun H."/>
            <person name="Susca A."/>
            <person name="Todd R.B."/>
            <person name="Tsang A."/>
            <person name="Unkles S.E."/>
            <person name="van de Wiele N."/>
            <person name="van Rossen-Uffink D."/>
            <person name="Oliveira J.V."/>
            <person name="Vesth T.C."/>
            <person name="Visser J."/>
            <person name="Yu J.-H."/>
            <person name="Zhou M."/>
            <person name="Andersen M.R."/>
            <person name="Archer D.B."/>
            <person name="Baker S.E."/>
            <person name="Benoit I."/>
            <person name="Brakhage A.A."/>
            <person name="Braus G.H."/>
            <person name="Fischer R."/>
            <person name="Frisvad J.C."/>
            <person name="Goldman G.H."/>
            <person name="Houbraken J."/>
            <person name="Oakley B."/>
            <person name="Pocsi I."/>
            <person name="Scazzocchio C."/>
            <person name="Seiboth B."/>
            <person name="vanKuyk P.A."/>
            <person name="Wortman J."/>
            <person name="Dyer P.S."/>
            <person name="Grigoriev I.V."/>
        </authorList>
    </citation>
    <scope>NUCLEOTIDE SEQUENCE [LARGE SCALE GENOMIC DNA]</scope>
    <source>
        <strain evidence="9">CBS 593.65</strain>
    </source>
</reference>
<dbReference type="PANTHER" id="PTHR47431">
    <property type="entry name" value="ZN(II)2CYS6 TRANSCRIPTION FACTOR (EUROFUNG)-RELATED"/>
    <property type="match status" value="1"/>
</dbReference>
<evidence type="ECO:0000256" key="6">
    <source>
        <dbReference type="SAM" id="MobiDB-lite"/>
    </source>
</evidence>
<dbReference type="GeneID" id="63762114"/>
<evidence type="ECO:0000256" key="2">
    <source>
        <dbReference type="ARBA" id="ARBA00023015"/>
    </source>
</evidence>
<evidence type="ECO:0000256" key="5">
    <source>
        <dbReference type="ARBA" id="ARBA00023242"/>
    </source>
</evidence>
<feature type="region of interest" description="Disordered" evidence="6">
    <location>
        <begin position="503"/>
        <end position="522"/>
    </location>
</feature>
<evidence type="ECO:0000256" key="1">
    <source>
        <dbReference type="ARBA" id="ARBA00022723"/>
    </source>
</evidence>
<evidence type="ECO:0000256" key="3">
    <source>
        <dbReference type="ARBA" id="ARBA00023125"/>
    </source>
</evidence>
<dbReference type="InterPro" id="IPR007219">
    <property type="entry name" value="XnlR_reg_dom"/>
</dbReference>
<dbReference type="PANTHER" id="PTHR47431:SF1">
    <property type="entry name" value="ZN(II)2CYS6 TRANSCRIPTION FACTOR (EUROFUNG)"/>
    <property type="match status" value="1"/>
</dbReference>
<dbReference type="Gene3D" id="4.10.240.10">
    <property type="entry name" value="Zn(2)-C6 fungal-type DNA-binding domain"/>
    <property type="match status" value="1"/>
</dbReference>
<keyword evidence="1" id="KW-0479">Metal-binding</keyword>
<evidence type="ECO:0000259" key="7">
    <source>
        <dbReference type="PROSITE" id="PS50048"/>
    </source>
</evidence>
<accession>A0A1L9TQH5</accession>
<keyword evidence="9" id="KW-1185">Reference proteome</keyword>
<dbReference type="Pfam" id="PF00172">
    <property type="entry name" value="Zn_clus"/>
    <property type="match status" value="1"/>
</dbReference>
<dbReference type="CDD" id="cd00067">
    <property type="entry name" value="GAL4"/>
    <property type="match status" value="1"/>
</dbReference>
<keyword evidence="4" id="KW-0804">Transcription</keyword>
<keyword evidence="3" id="KW-0238">DNA-binding</keyword>
<feature type="compositionally biased region" description="Polar residues" evidence="6">
    <location>
        <begin position="513"/>
        <end position="522"/>
    </location>
</feature>
<organism evidence="8 9">
    <name type="scientific">Aspergillus sydowii CBS 593.65</name>
    <dbReference type="NCBI Taxonomy" id="1036612"/>
    <lineage>
        <taxon>Eukaryota</taxon>
        <taxon>Fungi</taxon>
        <taxon>Dikarya</taxon>
        <taxon>Ascomycota</taxon>
        <taxon>Pezizomycotina</taxon>
        <taxon>Eurotiomycetes</taxon>
        <taxon>Eurotiomycetidae</taxon>
        <taxon>Eurotiales</taxon>
        <taxon>Aspergillaceae</taxon>
        <taxon>Aspergillus</taxon>
        <taxon>Aspergillus subgen. Nidulantes</taxon>
    </lineage>
</organism>